<dbReference type="Gramene" id="mRNA:HanXRQr2_Chr04g0184251">
    <property type="protein sequence ID" value="mRNA:HanXRQr2_Chr04g0184251"/>
    <property type="gene ID" value="HanXRQr2_Chr04g0184251"/>
</dbReference>
<dbReference type="AlphaFoldDB" id="A0A9K3NSY1"/>
<keyword evidence="1" id="KW-0472">Membrane</keyword>
<keyword evidence="3" id="KW-1185">Reference proteome</keyword>
<dbReference type="Proteomes" id="UP000215914">
    <property type="component" value="Unassembled WGS sequence"/>
</dbReference>
<evidence type="ECO:0000313" key="3">
    <source>
        <dbReference type="Proteomes" id="UP000215914"/>
    </source>
</evidence>
<evidence type="ECO:0000313" key="2">
    <source>
        <dbReference type="EMBL" id="KAF5811684.1"/>
    </source>
</evidence>
<reference evidence="2" key="1">
    <citation type="journal article" date="2017" name="Nature">
        <title>The sunflower genome provides insights into oil metabolism, flowering and Asterid evolution.</title>
        <authorList>
            <person name="Badouin H."/>
            <person name="Gouzy J."/>
            <person name="Grassa C.J."/>
            <person name="Murat F."/>
            <person name="Staton S.E."/>
            <person name="Cottret L."/>
            <person name="Lelandais-Briere C."/>
            <person name="Owens G.L."/>
            <person name="Carrere S."/>
            <person name="Mayjonade B."/>
            <person name="Legrand L."/>
            <person name="Gill N."/>
            <person name="Kane N.C."/>
            <person name="Bowers J.E."/>
            <person name="Hubner S."/>
            <person name="Bellec A."/>
            <person name="Berard A."/>
            <person name="Berges H."/>
            <person name="Blanchet N."/>
            <person name="Boniface M.C."/>
            <person name="Brunel D."/>
            <person name="Catrice O."/>
            <person name="Chaidir N."/>
            <person name="Claudel C."/>
            <person name="Donnadieu C."/>
            <person name="Faraut T."/>
            <person name="Fievet G."/>
            <person name="Helmstetter N."/>
            <person name="King M."/>
            <person name="Knapp S.J."/>
            <person name="Lai Z."/>
            <person name="Le Paslier M.C."/>
            <person name="Lippi Y."/>
            <person name="Lorenzon L."/>
            <person name="Mandel J.R."/>
            <person name="Marage G."/>
            <person name="Marchand G."/>
            <person name="Marquand E."/>
            <person name="Bret-Mestries E."/>
            <person name="Morien E."/>
            <person name="Nambeesan S."/>
            <person name="Nguyen T."/>
            <person name="Pegot-Espagnet P."/>
            <person name="Pouilly N."/>
            <person name="Raftis F."/>
            <person name="Sallet E."/>
            <person name="Schiex T."/>
            <person name="Thomas J."/>
            <person name="Vandecasteele C."/>
            <person name="Vares D."/>
            <person name="Vear F."/>
            <person name="Vautrin S."/>
            <person name="Crespi M."/>
            <person name="Mangin B."/>
            <person name="Burke J.M."/>
            <person name="Salse J."/>
            <person name="Munos S."/>
            <person name="Vincourt P."/>
            <person name="Rieseberg L.H."/>
            <person name="Langlade N.B."/>
        </authorList>
    </citation>
    <scope>NUCLEOTIDE SEQUENCE</scope>
    <source>
        <tissue evidence="2">Leaves</tissue>
    </source>
</reference>
<dbReference type="EMBL" id="MNCJ02000319">
    <property type="protein sequence ID" value="KAF5811684.1"/>
    <property type="molecule type" value="Genomic_DNA"/>
</dbReference>
<name>A0A9K3NSY1_HELAN</name>
<keyword evidence="1" id="KW-0812">Transmembrane</keyword>
<sequence length="76" mass="8694">MSVSLRNCTLMMFGSVKPCWIRNHPSVFTKSTHCSESSSFICKMTVSSLLERMSTGLRLVCIVWTFFIIYCLTSMQ</sequence>
<protein>
    <submittedName>
        <fullName evidence="2">Uncharacterized protein</fullName>
    </submittedName>
</protein>
<feature type="transmembrane region" description="Helical" evidence="1">
    <location>
        <begin position="55"/>
        <end position="73"/>
    </location>
</feature>
<gene>
    <name evidence="2" type="ORF">HanXRQr2_Chr04g0184251</name>
</gene>
<comment type="caution">
    <text evidence="2">The sequence shown here is derived from an EMBL/GenBank/DDBJ whole genome shotgun (WGS) entry which is preliminary data.</text>
</comment>
<accession>A0A9K3NSY1</accession>
<reference evidence="2" key="2">
    <citation type="submission" date="2020-06" db="EMBL/GenBank/DDBJ databases">
        <title>Helianthus annuus Genome sequencing and assembly Release 2.</title>
        <authorList>
            <person name="Gouzy J."/>
            <person name="Langlade N."/>
            <person name="Munos S."/>
        </authorList>
    </citation>
    <scope>NUCLEOTIDE SEQUENCE</scope>
    <source>
        <tissue evidence="2">Leaves</tissue>
    </source>
</reference>
<keyword evidence="1" id="KW-1133">Transmembrane helix</keyword>
<organism evidence="2 3">
    <name type="scientific">Helianthus annuus</name>
    <name type="common">Common sunflower</name>
    <dbReference type="NCBI Taxonomy" id="4232"/>
    <lineage>
        <taxon>Eukaryota</taxon>
        <taxon>Viridiplantae</taxon>
        <taxon>Streptophyta</taxon>
        <taxon>Embryophyta</taxon>
        <taxon>Tracheophyta</taxon>
        <taxon>Spermatophyta</taxon>
        <taxon>Magnoliopsida</taxon>
        <taxon>eudicotyledons</taxon>
        <taxon>Gunneridae</taxon>
        <taxon>Pentapetalae</taxon>
        <taxon>asterids</taxon>
        <taxon>campanulids</taxon>
        <taxon>Asterales</taxon>
        <taxon>Asteraceae</taxon>
        <taxon>Asteroideae</taxon>
        <taxon>Heliantheae alliance</taxon>
        <taxon>Heliantheae</taxon>
        <taxon>Helianthus</taxon>
    </lineage>
</organism>
<proteinExistence type="predicted"/>
<evidence type="ECO:0000256" key="1">
    <source>
        <dbReference type="SAM" id="Phobius"/>
    </source>
</evidence>